<feature type="compositionally biased region" description="Basic and acidic residues" evidence="8">
    <location>
        <begin position="1"/>
        <end position="14"/>
    </location>
</feature>
<evidence type="ECO:0000256" key="2">
    <source>
        <dbReference type="ARBA" id="ARBA00022448"/>
    </source>
</evidence>
<keyword evidence="5 9" id="KW-1133">Transmembrane helix</keyword>
<protein>
    <submittedName>
        <fullName evidence="11">Vacuolar amino acid transporter 1</fullName>
    </submittedName>
</protein>
<accession>A0AAD7PNR7</accession>
<gene>
    <name evidence="11" type="ORF">O6P43_016746</name>
</gene>
<feature type="transmembrane region" description="Helical" evidence="9">
    <location>
        <begin position="295"/>
        <end position="317"/>
    </location>
</feature>
<dbReference type="Pfam" id="PF01490">
    <property type="entry name" value="Aa_trans"/>
    <property type="match status" value="1"/>
</dbReference>
<comment type="similarity">
    <text evidence="7">Belongs to the amino acid/polyamine transporter 2 family. Amino acid/auxin permease (AAAP) (TC 2.A.18.5) subfamily.</text>
</comment>
<dbReference type="InterPro" id="IPR013057">
    <property type="entry name" value="AA_transpt_TM"/>
</dbReference>
<evidence type="ECO:0000313" key="11">
    <source>
        <dbReference type="EMBL" id="KAJ7961395.1"/>
    </source>
</evidence>
<feature type="domain" description="Amino acid transporter transmembrane" evidence="10">
    <location>
        <begin position="151"/>
        <end position="532"/>
    </location>
</feature>
<reference evidence="11" key="1">
    <citation type="journal article" date="2023" name="Science">
        <title>Elucidation of the pathway for biosynthesis of saponin adjuvants from the soapbark tree.</title>
        <authorList>
            <person name="Reed J."/>
            <person name="Orme A."/>
            <person name="El-Demerdash A."/>
            <person name="Owen C."/>
            <person name="Martin L.B.B."/>
            <person name="Misra R.C."/>
            <person name="Kikuchi S."/>
            <person name="Rejzek M."/>
            <person name="Martin A.C."/>
            <person name="Harkess A."/>
            <person name="Leebens-Mack J."/>
            <person name="Louveau T."/>
            <person name="Stephenson M.J."/>
            <person name="Osbourn A."/>
        </authorList>
    </citation>
    <scope>NUCLEOTIDE SEQUENCE</scope>
    <source>
        <strain evidence="11">S10</strain>
    </source>
</reference>
<feature type="transmembrane region" description="Helical" evidence="9">
    <location>
        <begin position="414"/>
        <end position="438"/>
    </location>
</feature>
<feature type="transmembrane region" description="Helical" evidence="9">
    <location>
        <begin position="182"/>
        <end position="202"/>
    </location>
</feature>
<dbReference type="Proteomes" id="UP001163823">
    <property type="component" value="Chromosome 7"/>
</dbReference>
<keyword evidence="3 9" id="KW-0812">Transmembrane</keyword>
<feature type="transmembrane region" description="Helical" evidence="9">
    <location>
        <begin position="450"/>
        <end position="471"/>
    </location>
</feature>
<proteinExistence type="inferred from homology"/>
<name>A0AAD7PNR7_QUISA</name>
<evidence type="ECO:0000256" key="5">
    <source>
        <dbReference type="ARBA" id="ARBA00022989"/>
    </source>
</evidence>
<keyword evidence="6 9" id="KW-0472">Membrane</keyword>
<dbReference type="PANTHER" id="PTHR22950:SF692">
    <property type="entry name" value="TRANSMEMBRANE AMINO ACID TRANSPORTER FAMILY PROTEIN"/>
    <property type="match status" value="1"/>
</dbReference>
<evidence type="ECO:0000256" key="8">
    <source>
        <dbReference type="SAM" id="MobiDB-lite"/>
    </source>
</evidence>
<dbReference type="PANTHER" id="PTHR22950">
    <property type="entry name" value="AMINO ACID TRANSPORTER"/>
    <property type="match status" value="1"/>
</dbReference>
<evidence type="ECO:0000256" key="9">
    <source>
        <dbReference type="SAM" id="Phobius"/>
    </source>
</evidence>
<dbReference type="GO" id="GO:0005774">
    <property type="term" value="C:vacuolar membrane"/>
    <property type="evidence" value="ECO:0007669"/>
    <property type="project" value="TreeGrafter"/>
</dbReference>
<comment type="subcellular location">
    <subcellularLocation>
        <location evidence="1">Membrane</location>
        <topology evidence="1">Multi-pass membrane protein</topology>
    </subcellularLocation>
</comment>
<dbReference type="EMBL" id="JARAOO010000007">
    <property type="protein sequence ID" value="KAJ7961395.1"/>
    <property type="molecule type" value="Genomic_DNA"/>
</dbReference>
<dbReference type="FunFam" id="1.20.1740.10:FF:000047">
    <property type="entry name" value="Amino acid transporter AVT1A"/>
    <property type="match status" value="1"/>
</dbReference>
<feature type="transmembrane region" description="Helical" evidence="9">
    <location>
        <begin position="370"/>
        <end position="394"/>
    </location>
</feature>
<dbReference type="AlphaFoldDB" id="A0AAD7PNR7"/>
<evidence type="ECO:0000256" key="1">
    <source>
        <dbReference type="ARBA" id="ARBA00004141"/>
    </source>
</evidence>
<evidence type="ECO:0000256" key="6">
    <source>
        <dbReference type="ARBA" id="ARBA00023136"/>
    </source>
</evidence>
<feature type="region of interest" description="Disordered" evidence="8">
    <location>
        <begin position="1"/>
        <end position="43"/>
    </location>
</feature>
<evidence type="ECO:0000256" key="7">
    <source>
        <dbReference type="ARBA" id="ARBA00049662"/>
    </source>
</evidence>
<comment type="caution">
    <text evidence="11">The sequence shown here is derived from an EMBL/GenBank/DDBJ whole genome shotgun (WGS) entry which is preliminary data.</text>
</comment>
<keyword evidence="4" id="KW-0029">Amino-acid transport</keyword>
<feature type="transmembrane region" description="Helical" evidence="9">
    <location>
        <begin position="511"/>
        <end position="533"/>
    </location>
</feature>
<evidence type="ECO:0000259" key="10">
    <source>
        <dbReference type="Pfam" id="PF01490"/>
    </source>
</evidence>
<dbReference type="KEGG" id="qsa:O6P43_016746"/>
<keyword evidence="12" id="KW-1185">Reference proteome</keyword>
<dbReference type="GO" id="GO:0015179">
    <property type="term" value="F:L-amino acid transmembrane transporter activity"/>
    <property type="evidence" value="ECO:0007669"/>
    <property type="project" value="TreeGrafter"/>
</dbReference>
<feature type="transmembrane region" description="Helical" evidence="9">
    <location>
        <begin position="337"/>
        <end position="358"/>
    </location>
</feature>
<feature type="transmembrane region" description="Helical" evidence="9">
    <location>
        <begin position="477"/>
        <end position="499"/>
    </location>
</feature>
<evidence type="ECO:0000256" key="4">
    <source>
        <dbReference type="ARBA" id="ARBA00022970"/>
    </source>
</evidence>
<keyword evidence="2" id="KW-0813">Transport</keyword>
<sequence length="541" mass="58418">MKGDDDLGPDRGDEFQTDDEENQAEGIFENLDDDTESDATASSRNLSINMDLNNPKWPQSYRQSMDMLTSVGSPSISFLRGSSLTEIYSSISTTFNRPQVSQCDSSLSKPFIFETSELKEELPTSTEPVRLSASTCSKFSYSEFPPPADRQCSFAQAVLNGTNILCGIGLLTTPYAVKQGGWLSLLLLVMFGIICCYTGILLQKCLESCPGLQTYPDIGEAAFGVAGRLGTSIILYLELYACCVEFIIMMSDNLASLFPNTYISLAGIDLDSQQIFSIVATLAVLPTVWLRNLSLVSYVSVGGIFASILVAFCLLWVGVVDQVGFHPGGKAFNLSNLPATIGIYGFAFAGHSVFPNVYSSMKEPSQFPAVLMTSFGFCFLMYIGIAVTGFLIFGDSVKSQYTLNMPKELPASGIAAWTTVVIPLTKYPLTLLPVALSIEELLPSPKLQSYAVSILLRTILVFSTLAVALSVPFFGSVLALIGSLTAMLVALILPCACYLKILNCRISKIEMASCIFIMVMGSVCSLIGTYSAIVRIAGKVD</sequence>
<evidence type="ECO:0000256" key="3">
    <source>
        <dbReference type="ARBA" id="ARBA00022692"/>
    </source>
</evidence>
<evidence type="ECO:0000313" key="12">
    <source>
        <dbReference type="Proteomes" id="UP001163823"/>
    </source>
</evidence>
<organism evidence="11 12">
    <name type="scientific">Quillaja saponaria</name>
    <name type="common">Soap bark tree</name>
    <dbReference type="NCBI Taxonomy" id="32244"/>
    <lineage>
        <taxon>Eukaryota</taxon>
        <taxon>Viridiplantae</taxon>
        <taxon>Streptophyta</taxon>
        <taxon>Embryophyta</taxon>
        <taxon>Tracheophyta</taxon>
        <taxon>Spermatophyta</taxon>
        <taxon>Magnoliopsida</taxon>
        <taxon>eudicotyledons</taxon>
        <taxon>Gunneridae</taxon>
        <taxon>Pentapetalae</taxon>
        <taxon>rosids</taxon>
        <taxon>fabids</taxon>
        <taxon>Fabales</taxon>
        <taxon>Quillajaceae</taxon>
        <taxon>Quillaja</taxon>
    </lineage>
</organism>